<name>A0A135S7C8_9PEZI</name>
<keyword evidence="10" id="KW-1185">Reference proteome</keyword>
<gene>
    <name evidence="9" type="ORF">CSAL01_04594</name>
</gene>
<evidence type="ECO:0000313" key="10">
    <source>
        <dbReference type="Proteomes" id="UP000070121"/>
    </source>
</evidence>
<comment type="caution">
    <text evidence="9">The sequence shown here is derived from an EMBL/GenBank/DDBJ whole genome shotgun (WGS) entry which is preliminary data.</text>
</comment>
<sequence length="324" mass="36810">MRFPPAEIILLWPAPNYVDPVQRGPALLIIELTSLSVALICLALRLYVRLFMIRRSWWDDWLMVAAVIFCISVTVCVILETGPPAPLGSWFRKLTWVTMGFVFALMWIFLIALWTQCLPAWHYWDLFVQNRNCIDEWPPLAGQTITTVLTDFAVYILPMPTLFKLRLPTMQRLILIVLFSLGTVVVVAGIMRTYWAHFVEKETYDVTWDGFELWIWTALEANLAVVCGCVPVLRRLLPSMSGSKDSNVSESAAPPTIGSGKRRQQKLDNLEIEVESLALDHPNAASTTDSEYADMQSAGLNPVWSPIRDSWDRPKLQQPHLGVH</sequence>
<dbReference type="OrthoDB" id="3934549at2759"/>
<evidence type="ECO:0000313" key="9">
    <source>
        <dbReference type="EMBL" id="KXH31597.1"/>
    </source>
</evidence>
<proteinExistence type="inferred from homology"/>
<feature type="transmembrane region" description="Helical" evidence="7">
    <location>
        <begin position="214"/>
        <end position="233"/>
    </location>
</feature>
<feature type="domain" description="Rhodopsin" evidence="8">
    <location>
        <begin position="89"/>
        <end position="237"/>
    </location>
</feature>
<evidence type="ECO:0000256" key="3">
    <source>
        <dbReference type="ARBA" id="ARBA00022989"/>
    </source>
</evidence>
<feature type="transmembrane region" description="Helical" evidence="7">
    <location>
        <begin position="94"/>
        <end position="114"/>
    </location>
</feature>
<feature type="transmembrane region" description="Helical" evidence="7">
    <location>
        <begin position="173"/>
        <end position="194"/>
    </location>
</feature>
<dbReference type="InterPro" id="IPR052337">
    <property type="entry name" value="SAT4-like"/>
</dbReference>
<evidence type="ECO:0000259" key="8">
    <source>
        <dbReference type="Pfam" id="PF20684"/>
    </source>
</evidence>
<dbReference type="Pfam" id="PF20684">
    <property type="entry name" value="Fung_rhodopsin"/>
    <property type="match status" value="1"/>
</dbReference>
<dbReference type="GO" id="GO:0016020">
    <property type="term" value="C:membrane"/>
    <property type="evidence" value="ECO:0007669"/>
    <property type="project" value="UniProtKB-SubCell"/>
</dbReference>
<feature type="region of interest" description="Disordered" evidence="6">
    <location>
        <begin position="241"/>
        <end position="264"/>
    </location>
</feature>
<evidence type="ECO:0000256" key="6">
    <source>
        <dbReference type="SAM" id="MobiDB-lite"/>
    </source>
</evidence>
<accession>A0A135S7C8</accession>
<dbReference type="InterPro" id="IPR049326">
    <property type="entry name" value="Rhodopsin_dom_fungi"/>
</dbReference>
<keyword evidence="4 7" id="KW-0472">Membrane</keyword>
<dbReference type="EMBL" id="JFFI01002504">
    <property type="protein sequence ID" value="KXH31597.1"/>
    <property type="molecule type" value="Genomic_DNA"/>
</dbReference>
<evidence type="ECO:0000256" key="2">
    <source>
        <dbReference type="ARBA" id="ARBA00022692"/>
    </source>
</evidence>
<comment type="subcellular location">
    <subcellularLocation>
        <location evidence="1">Membrane</location>
        <topology evidence="1">Multi-pass membrane protein</topology>
    </subcellularLocation>
</comment>
<evidence type="ECO:0000256" key="5">
    <source>
        <dbReference type="ARBA" id="ARBA00038359"/>
    </source>
</evidence>
<feature type="transmembrane region" description="Helical" evidence="7">
    <location>
        <begin position="26"/>
        <end position="48"/>
    </location>
</feature>
<reference evidence="9 10" key="1">
    <citation type="submission" date="2014-02" db="EMBL/GenBank/DDBJ databases">
        <title>The genome sequence of Colletotrichum salicis CBS 607.94.</title>
        <authorList>
            <person name="Baroncelli R."/>
            <person name="Thon M.R."/>
        </authorList>
    </citation>
    <scope>NUCLEOTIDE SEQUENCE [LARGE SCALE GENOMIC DNA]</scope>
    <source>
        <strain evidence="9 10">CBS 607.94</strain>
    </source>
</reference>
<evidence type="ECO:0000256" key="1">
    <source>
        <dbReference type="ARBA" id="ARBA00004141"/>
    </source>
</evidence>
<comment type="similarity">
    <text evidence="5">Belongs to the SAT4 family.</text>
</comment>
<feature type="transmembrane region" description="Helical" evidence="7">
    <location>
        <begin position="60"/>
        <end position="82"/>
    </location>
</feature>
<keyword evidence="2 7" id="KW-0812">Transmembrane</keyword>
<feature type="compositionally biased region" description="Polar residues" evidence="6">
    <location>
        <begin position="241"/>
        <end position="250"/>
    </location>
</feature>
<dbReference type="PANTHER" id="PTHR33048">
    <property type="entry name" value="PTH11-LIKE INTEGRAL MEMBRANE PROTEIN (AFU_ORTHOLOGUE AFUA_5G11245)"/>
    <property type="match status" value="1"/>
</dbReference>
<evidence type="ECO:0000256" key="7">
    <source>
        <dbReference type="SAM" id="Phobius"/>
    </source>
</evidence>
<protein>
    <recommendedName>
        <fullName evidence="8">Rhodopsin domain-containing protein</fullName>
    </recommendedName>
</protein>
<evidence type="ECO:0000256" key="4">
    <source>
        <dbReference type="ARBA" id="ARBA00023136"/>
    </source>
</evidence>
<keyword evidence="3 7" id="KW-1133">Transmembrane helix</keyword>
<dbReference type="AlphaFoldDB" id="A0A135S7C8"/>
<dbReference type="Proteomes" id="UP000070121">
    <property type="component" value="Unassembled WGS sequence"/>
</dbReference>
<organism evidence="9 10">
    <name type="scientific">Colletotrichum salicis</name>
    <dbReference type="NCBI Taxonomy" id="1209931"/>
    <lineage>
        <taxon>Eukaryota</taxon>
        <taxon>Fungi</taxon>
        <taxon>Dikarya</taxon>
        <taxon>Ascomycota</taxon>
        <taxon>Pezizomycotina</taxon>
        <taxon>Sordariomycetes</taxon>
        <taxon>Hypocreomycetidae</taxon>
        <taxon>Glomerellales</taxon>
        <taxon>Glomerellaceae</taxon>
        <taxon>Colletotrichum</taxon>
        <taxon>Colletotrichum acutatum species complex</taxon>
    </lineage>
</organism>
<dbReference type="PANTHER" id="PTHR33048:SF129">
    <property type="entry name" value="INTEGRAL MEMBRANE PROTEIN-RELATED"/>
    <property type="match status" value="1"/>
</dbReference>